<dbReference type="Pfam" id="PF01428">
    <property type="entry name" value="zf-AN1"/>
    <property type="match status" value="1"/>
</dbReference>
<dbReference type="SUPFAM" id="SSF57716">
    <property type="entry name" value="Glucocorticoid receptor-like (DNA-binding domain)"/>
    <property type="match status" value="2"/>
</dbReference>
<dbReference type="AlphaFoldDB" id="A0A8J4W294"/>
<dbReference type="Proteomes" id="UP000737018">
    <property type="component" value="Unassembled WGS sequence"/>
</dbReference>
<evidence type="ECO:0000259" key="7">
    <source>
        <dbReference type="PROSITE" id="PS51039"/>
    </source>
</evidence>
<keyword evidence="2" id="KW-0479">Metal-binding</keyword>
<evidence type="ECO:0000256" key="5">
    <source>
        <dbReference type="PROSITE-ProRule" id="PRU00449"/>
    </source>
</evidence>
<keyword evidence="9" id="KW-1185">Reference proteome</keyword>
<keyword evidence="3 5" id="KW-0863">Zinc-finger</keyword>
<evidence type="ECO:0000259" key="6">
    <source>
        <dbReference type="PROSITE" id="PS51036"/>
    </source>
</evidence>
<dbReference type="EMBL" id="JRKL02000374">
    <property type="protein sequence ID" value="KAF3971999.1"/>
    <property type="molecule type" value="Genomic_DNA"/>
</dbReference>
<feature type="domain" description="AN1-type" evidence="7">
    <location>
        <begin position="119"/>
        <end position="165"/>
    </location>
</feature>
<comment type="function">
    <text evidence="1">May be involved in environmental stress response.</text>
</comment>
<accession>A0A8J4W294</accession>
<dbReference type="SMART" id="SM00154">
    <property type="entry name" value="ZnF_AN1"/>
    <property type="match status" value="1"/>
</dbReference>
<dbReference type="PANTHER" id="PTHR10634">
    <property type="entry name" value="AN1-TYPE ZINC FINGER PROTEIN"/>
    <property type="match status" value="1"/>
</dbReference>
<dbReference type="PANTHER" id="PTHR10634:SF124">
    <property type="entry name" value="ZINC FINGER A20 AND AN1 DOMAIN-CONTAINING STRESS-ASSOCIATED PROTEIN 8-RELATED"/>
    <property type="match status" value="1"/>
</dbReference>
<dbReference type="Gene3D" id="4.10.1110.10">
    <property type="entry name" value="AN1-like Zinc finger"/>
    <property type="match status" value="1"/>
</dbReference>
<feature type="domain" description="A20-type" evidence="6">
    <location>
        <begin position="50"/>
        <end position="84"/>
    </location>
</feature>
<feature type="domain" description="A20-type" evidence="6">
    <location>
        <begin position="1"/>
        <end position="34"/>
    </location>
</feature>
<dbReference type="InterPro" id="IPR000058">
    <property type="entry name" value="Znf_AN1"/>
</dbReference>
<dbReference type="Gene3D" id="1.20.5.4770">
    <property type="match status" value="2"/>
</dbReference>
<name>A0A8J4W294_9ROSI</name>
<dbReference type="GO" id="GO:0003677">
    <property type="term" value="F:DNA binding"/>
    <property type="evidence" value="ECO:0007669"/>
    <property type="project" value="InterPro"/>
</dbReference>
<evidence type="ECO:0000256" key="1">
    <source>
        <dbReference type="ARBA" id="ARBA00003732"/>
    </source>
</evidence>
<organism evidence="8 9">
    <name type="scientific">Castanea mollissima</name>
    <name type="common">Chinese chestnut</name>
    <dbReference type="NCBI Taxonomy" id="60419"/>
    <lineage>
        <taxon>Eukaryota</taxon>
        <taxon>Viridiplantae</taxon>
        <taxon>Streptophyta</taxon>
        <taxon>Embryophyta</taxon>
        <taxon>Tracheophyta</taxon>
        <taxon>Spermatophyta</taxon>
        <taxon>Magnoliopsida</taxon>
        <taxon>eudicotyledons</taxon>
        <taxon>Gunneridae</taxon>
        <taxon>Pentapetalae</taxon>
        <taxon>rosids</taxon>
        <taxon>fabids</taxon>
        <taxon>Fagales</taxon>
        <taxon>Fagaceae</taxon>
        <taxon>Castanea</taxon>
    </lineage>
</organism>
<evidence type="ECO:0000313" key="8">
    <source>
        <dbReference type="EMBL" id="KAF3971999.1"/>
    </source>
</evidence>
<proteinExistence type="predicted"/>
<dbReference type="OrthoDB" id="428577at2759"/>
<dbReference type="SMART" id="SM00259">
    <property type="entry name" value="ZnF_A20"/>
    <property type="match status" value="2"/>
</dbReference>
<evidence type="ECO:0000313" key="9">
    <source>
        <dbReference type="Proteomes" id="UP000737018"/>
    </source>
</evidence>
<keyword evidence="4" id="KW-0862">Zinc</keyword>
<evidence type="ECO:0000256" key="3">
    <source>
        <dbReference type="ARBA" id="ARBA00022771"/>
    </source>
</evidence>
<gene>
    <name evidence="8" type="ORF">CMV_004465</name>
</gene>
<dbReference type="Pfam" id="PF01754">
    <property type="entry name" value="zf-A20"/>
    <property type="match status" value="2"/>
</dbReference>
<sequence length="185" mass="20499">MERPLCANGCGFYGSVETQNLCSKCYKDFQKQELPKTAKEDKEPQQVLMKMDLSPCDNGCGFFGMADKRNMCSKCYNDSLKGELADKVKALVLDNPMNSSAQSQPSSASGVDAVVKNSTSVRNRCKCCNKKVGLTGFECRCGNVFCGIHRYPEKHACNVDFKAIGRDVLIKQNPVCKGDKLQWRV</sequence>
<dbReference type="InterPro" id="IPR002653">
    <property type="entry name" value="Znf_A20"/>
</dbReference>
<evidence type="ECO:0008006" key="10">
    <source>
        <dbReference type="Google" id="ProtNLM"/>
    </source>
</evidence>
<dbReference type="SUPFAM" id="SSF118310">
    <property type="entry name" value="AN1-like Zinc finger"/>
    <property type="match status" value="1"/>
</dbReference>
<comment type="caution">
    <text evidence="8">The sequence shown here is derived from an EMBL/GenBank/DDBJ whole genome shotgun (WGS) entry which is preliminary data.</text>
</comment>
<dbReference type="PROSITE" id="PS51039">
    <property type="entry name" value="ZF_AN1"/>
    <property type="match status" value="1"/>
</dbReference>
<evidence type="ECO:0000256" key="4">
    <source>
        <dbReference type="ARBA" id="ARBA00022833"/>
    </source>
</evidence>
<protein>
    <recommendedName>
        <fullName evidence="10">Zinc finger A20 and AN1 domain-containing stress-associated protein 8</fullName>
    </recommendedName>
</protein>
<dbReference type="InterPro" id="IPR050652">
    <property type="entry name" value="AN1_A20_ZnFinger"/>
</dbReference>
<dbReference type="PROSITE" id="PS51036">
    <property type="entry name" value="ZF_A20"/>
    <property type="match status" value="2"/>
</dbReference>
<dbReference type="InterPro" id="IPR035896">
    <property type="entry name" value="AN1-like_Znf"/>
</dbReference>
<evidence type="ECO:0000256" key="2">
    <source>
        <dbReference type="ARBA" id="ARBA00022723"/>
    </source>
</evidence>
<reference evidence="8" key="1">
    <citation type="submission" date="2020-03" db="EMBL/GenBank/DDBJ databases">
        <title>Castanea mollissima Vanexum genome sequencing.</title>
        <authorList>
            <person name="Staton M."/>
        </authorList>
    </citation>
    <scope>NUCLEOTIDE SEQUENCE</scope>
    <source>
        <tissue evidence="8">Leaf</tissue>
    </source>
</reference>
<dbReference type="FunFam" id="4.10.1110.10:FF:000001">
    <property type="entry name" value="Zinc finger AN1-type containing 6"/>
    <property type="match status" value="1"/>
</dbReference>
<dbReference type="GO" id="GO:0008270">
    <property type="term" value="F:zinc ion binding"/>
    <property type="evidence" value="ECO:0007669"/>
    <property type="project" value="UniProtKB-KW"/>
</dbReference>